<name>A0AA86SFK1_9FABA</name>
<evidence type="ECO:0000313" key="2">
    <source>
        <dbReference type="Proteomes" id="UP001189624"/>
    </source>
</evidence>
<dbReference type="AlphaFoldDB" id="A0AA86SFK1"/>
<sequence length="108" mass="12037">MISSSKLKSVDFYRSNASICYLSVSTATSVIVDKSTDGDYLRIDFNMRLNLTKTVRKFSIDSSLRPTGAEFHSEPAPKSIKHDNEVNEESIGGALELTAENFDKYAHQ</sequence>
<keyword evidence="2" id="KW-1185">Reference proteome</keyword>
<dbReference type="EMBL" id="OY731402">
    <property type="protein sequence ID" value="CAJ1956768.1"/>
    <property type="molecule type" value="Genomic_DNA"/>
</dbReference>
<accession>A0AA86SFK1</accession>
<proteinExistence type="predicted"/>
<dbReference type="Proteomes" id="UP001189624">
    <property type="component" value="Chromosome 5"/>
</dbReference>
<gene>
    <name evidence="1" type="ORF">AYBTSS11_LOCUS16842</name>
</gene>
<evidence type="ECO:0000313" key="1">
    <source>
        <dbReference type="EMBL" id="CAJ1956768.1"/>
    </source>
</evidence>
<protein>
    <submittedName>
        <fullName evidence="1">Uncharacterized protein</fullName>
    </submittedName>
</protein>
<reference evidence="1" key="1">
    <citation type="submission" date="2023-10" db="EMBL/GenBank/DDBJ databases">
        <authorList>
            <person name="Domelevo Entfellner J.-B."/>
        </authorList>
    </citation>
    <scope>NUCLEOTIDE SEQUENCE</scope>
</reference>
<dbReference type="Gramene" id="rna-AYBTSS11_LOCUS16842">
    <property type="protein sequence ID" value="CAJ1956768.1"/>
    <property type="gene ID" value="gene-AYBTSS11_LOCUS16842"/>
</dbReference>
<organism evidence="1 2">
    <name type="scientific">Sphenostylis stenocarpa</name>
    <dbReference type="NCBI Taxonomy" id="92480"/>
    <lineage>
        <taxon>Eukaryota</taxon>
        <taxon>Viridiplantae</taxon>
        <taxon>Streptophyta</taxon>
        <taxon>Embryophyta</taxon>
        <taxon>Tracheophyta</taxon>
        <taxon>Spermatophyta</taxon>
        <taxon>Magnoliopsida</taxon>
        <taxon>eudicotyledons</taxon>
        <taxon>Gunneridae</taxon>
        <taxon>Pentapetalae</taxon>
        <taxon>rosids</taxon>
        <taxon>fabids</taxon>
        <taxon>Fabales</taxon>
        <taxon>Fabaceae</taxon>
        <taxon>Papilionoideae</taxon>
        <taxon>50 kb inversion clade</taxon>
        <taxon>NPAAA clade</taxon>
        <taxon>indigoferoid/millettioid clade</taxon>
        <taxon>Phaseoleae</taxon>
        <taxon>Sphenostylis</taxon>
    </lineage>
</organism>